<keyword evidence="2" id="KW-0472">Membrane</keyword>
<feature type="transmembrane region" description="Helical" evidence="2">
    <location>
        <begin position="44"/>
        <end position="67"/>
    </location>
</feature>
<evidence type="ECO:0000313" key="4">
    <source>
        <dbReference type="Proteomes" id="UP001320702"/>
    </source>
</evidence>
<sequence length="105" mass="11718">MTKLVPDIRQIRIERWKANHRLMLAMGVVFIAAGLYRFEADGWALSWLVAIYLLIGPTLLAGGLWLIARGPLLEIEDDNLSEHAHADGDEMKQKNATSARHPGSN</sequence>
<feature type="transmembrane region" description="Helical" evidence="2">
    <location>
        <begin position="21"/>
        <end position="38"/>
    </location>
</feature>
<evidence type="ECO:0000256" key="1">
    <source>
        <dbReference type="SAM" id="MobiDB-lite"/>
    </source>
</evidence>
<comment type="caution">
    <text evidence="3">The sequence shown here is derived from an EMBL/GenBank/DDBJ whole genome shotgun (WGS) entry which is preliminary data.</text>
</comment>
<keyword evidence="2" id="KW-0812">Transmembrane</keyword>
<evidence type="ECO:0000256" key="2">
    <source>
        <dbReference type="SAM" id="Phobius"/>
    </source>
</evidence>
<dbReference type="Proteomes" id="UP001320702">
    <property type="component" value="Unassembled WGS sequence"/>
</dbReference>
<dbReference type="EMBL" id="JANAVZ010000005">
    <property type="protein sequence ID" value="MCT4333189.1"/>
    <property type="molecule type" value="Genomic_DNA"/>
</dbReference>
<accession>A0ABT2K9I2</accession>
<feature type="region of interest" description="Disordered" evidence="1">
    <location>
        <begin position="84"/>
        <end position="105"/>
    </location>
</feature>
<feature type="compositionally biased region" description="Polar residues" evidence="1">
    <location>
        <begin position="94"/>
        <end position="105"/>
    </location>
</feature>
<gene>
    <name evidence="3" type="ORF">MU516_09955</name>
</gene>
<dbReference type="RefSeq" id="WP_260277079.1">
    <property type="nucleotide sequence ID" value="NZ_JANAVZ010000005.1"/>
</dbReference>
<reference evidence="3 4" key="1">
    <citation type="submission" date="2022-04" db="EMBL/GenBank/DDBJ databases">
        <title>Paracoccus sp. YLB-12 draft genome sequence.</title>
        <authorList>
            <person name="Yu L."/>
        </authorList>
    </citation>
    <scope>NUCLEOTIDE SEQUENCE [LARGE SCALE GENOMIC DNA]</scope>
    <source>
        <strain evidence="3 4">YLB-12</strain>
    </source>
</reference>
<keyword evidence="2" id="KW-1133">Transmembrane helix</keyword>
<feature type="compositionally biased region" description="Basic and acidic residues" evidence="1">
    <location>
        <begin position="84"/>
        <end position="93"/>
    </location>
</feature>
<name>A0ABT2K9I2_9RHOB</name>
<proteinExistence type="predicted"/>
<protein>
    <submittedName>
        <fullName evidence="3">Uncharacterized protein</fullName>
    </submittedName>
</protein>
<evidence type="ECO:0000313" key="3">
    <source>
        <dbReference type="EMBL" id="MCT4333189.1"/>
    </source>
</evidence>
<organism evidence="3 4">
    <name type="scientific">Paracoccus maritimus</name>
    <dbReference type="NCBI Taxonomy" id="2933292"/>
    <lineage>
        <taxon>Bacteria</taxon>
        <taxon>Pseudomonadati</taxon>
        <taxon>Pseudomonadota</taxon>
        <taxon>Alphaproteobacteria</taxon>
        <taxon>Rhodobacterales</taxon>
        <taxon>Paracoccaceae</taxon>
        <taxon>Paracoccus</taxon>
    </lineage>
</organism>
<keyword evidence="4" id="KW-1185">Reference proteome</keyword>